<keyword evidence="4" id="KW-0503">Monooxygenase</keyword>
<evidence type="ECO:0000256" key="3">
    <source>
        <dbReference type="ARBA" id="ARBA00023004"/>
    </source>
</evidence>
<dbReference type="GO" id="GO:0016712">
    <property type="term" value="F:oxidoreductase activity, acting on paired donors, with incorporation or reduction of molecular oxygen, reduced flavin or flavoprotein as one donor, and incorporation of one atom of oxygen"/>
    <property type="evidence" value="ECO:0007669"/>
    <property type="project" value="TreeGrafter"/>
</dbReference>
<keyword evidence="4" id="KW-0560">Oxidoreductase</keyword>
<dbReference type="InterPro" id="IPR050182">
    <property type="entry name" value="Cytochrome_P450_fam2"/>
</dbReference>
<organism evidence="5 6">
    <name type="scientific">Oedothorax gibbosus</name>
    <dbReference type="NCBI Taxonomy" id="931172"/>
    <lineage>
        <taxon>Eukaryota</taxon>
        <taxon>Metazoa</taxon>
        <taxon>Ecdysozoa</taxon>
        <taxon>Arthropoda</taxon>
        <taxon>Chelicerata</taxon>
        <taxon>Arachnida</taxon>
        <taxon>Araneae</taxon>
        <taxon>Araneomorphae</taxon>
        <taxon>Entelegynae</taxon>
        <taxon>Araneoidea</taxon>
        <taxon>Linyphiidae</taxon>
        <taxon>Erigoninae</taxon>
        <taxon>Oedothorax</taxon>
    </lineage>
</organism>
<feature type="non-terminal residue" evidence="5">
    <location>
        <position position="225"/>
    </location>
</feature>
<proteinExistence type="inferred from homology"/>
<evidence type="ECO:0000256" key="1">
    <source>
        <dbReference type="ARBA" id="ARBA00010617"/>
    </source>
</evidence>
<name>A0AAV6THY3_9ARAC</name>
<keyword evidence="2" id="KW-0479">Metal-binding</keyword>
<evidence type="ECO:0000313" key="6">
    <source>
        <dbReference type="Proteomes" id="UP000827092"/>
    </source>
</evidence>
<evidence type="ECO:0000256" key="2">
    <source>
        <dbReference type="ARBA" id="ARBA00022723"/>
    </source>
</evidence>
<protein>
    <recommendedName>
        <fullName evidence="7">Cytochrome P450</fullName>
    </recommendedName>
</protein>
<reference evidence="5 6" key="1">
    <citation type="journal article" date="2022" name="Nat. Ecol. Evol.">
        <title>A masculinizing supergene underlies an exaggerated male reproductive morph in a spider.</title>
        <authorList>
            <person name="Hendrickx F."/>
            <person name="De Corte Z."/>
            <person name="Sonet G."/>
            <person name="Van Belleghem S.M."/>
            <person name="Kostlbacher S."/>
            <person name="Vangestel C."/>
        </authorList>
    </citation>
    <scope>NUCLEOTIDE SEQUENCE [LARGE SCALE GENOMIC DNA]</scope>
    <source>
        <strain evidence="5">W744_W776</strain>
    </source>
</reference>
<keyword evidence="6" id="KW-1185">Reference proteome</keyword>
<dbReference type="EMBL" id="JAFNEN010004153">
    <property type="protein sequence ID" value="KAG8171322.1"/>
    <property type="molecule type" value="Genomic_DNA"/>
</dbReference>
<evidence type="ECO:0000313" key="5">
    <source>
        <dbReference type="EMBL" id="KAG8171322.1"/>
    </source>
</evidence>
<dbReference type="GO" id="GO:0005737">
    <property type="term" value="C:cytoplasm"/>
    <property type="evidence" value="ECO:0007669"/>
    <property type="project" value="TreeGrafter"/>
</dbReference>
<dbReference type="PANTHER" id="PTHR24300:SF375">
    <property type="entry name" value="CYTOCHROME P450 FAMILY"/>
    <property type="match status" value="1"/>
</dbReference>
<dbReference type="PANTHER" id="PTHR24300">
    <property type="entry name" value="CYTOCHROME P450 508A4-RELATED"/>
    <property type="match status" value="1"/>
</dbReference>
<dbReference type="SUPFAM" id="SSF48264">
    <property type="entry name" value="Cytochrome P450"/>
    <property type="match status" value="1"/>
</dbReference>
<dbReference type="InterPro" id="IPR036396">
    <property type="entry name" value="Cyt_P450_sf"/>
</dbReference>
<sequence length="225" mass="25494">MATSQIQELFCALTSQVNALKSEILVALVVLVVCYLLVDFCKEWKSNTLPGPYGLPLVGYIPFISDPLWDIYKLGEKYGDVVRFKVGSQTTVLLHGVEVIKEALSRPEFLGRPPNGHRVLFAKDSAFFNSDMRKWREQRRFVVQSMKDLGLGKTLMEGNVMDEIHHFLDKLRVHNGAPVDLKDPLTPSVSNNISSLVFGKRYEYENPDRVFLDKNLEAAGESFTR</sequence>
<evidence type="ECO:0000256" key="4">
    <source>
        <dbReference type="ARBA" id="ARBA00023033"/>
    </source>
</evidence>
<dbReference type="InterPro" id="IPR002401">
    <property type="entry name" value="Cyt_P450_E_grp-I"/>
</dbReference>
<dbReference type="Proteomes" id="UP000827092">
    <property type="component" value="Unassembled WGS sequence"/>
</dbReference>
<comment type="caution">
    <text evidence="5">The sequence shown here is derived from an EMBL/GenBank/DDBJ whole genome shotgun (WGS) entry which is preliminary data.</text>
</comment>
<comment type="similarity">
    <text evidence="1">Belongs to the cytochrome P450 family.</text>
</comment>
<dbReference type="GO" id="GO:0020037">
    <property type="term" value="F:heme binding"/>
    <property type="evidence" value="ECO:0007669"/>
    <property type="project" value="InterPro"/>
</dbReference>
<dbReference type="PRINTS" id="PR00463">
    <property type="entry name" value="EP450I"/>
</dbReference>
<dbReference type="GO" id="GO:0005506">
    <property type="term" value="F:iron ion binding"/>
    <property type="evidence" value="ECO:0007669"/>
    <property type="project" value="InterPro"/>
</dbReference>
<dbReference type="Pfam" id="PF00067">
    <property type="entry name" value="p450"/>
    <property type="match status" value="1"/>
</dbReference>
<keyword evidence="3" id="KW-0408">Iron</keyword>
<dbReference type="AlphaFoldDB" id="A0AAV6THY3"/>
<gene>
    <name evidence="5" type="ORF">JTE90_011274</name>
</gene>
<accession>A0AAV6THY3</accession>
<dbReference type="GO" id="GO:0006082">
    <property type="term" value="P:organic acid metabolic process"/>
    <property type="evidence" value="ECO:0007669"/>
    <property type="project" value="TreeGrafter"/>
</dbReference>
<dbReference type="GO" id="GO:0006805">
    <property type="term" value="P:xenobiotic metabolic process"/>
    <property type="evidence" value="ECO:0007669"/>
    <property type="project" value="TreeGrafter"/>
</dbReference>
<dbReference type="InterPro" id="IPR001128">
    <property type="entry name" value="Cyt_P450"/>
</dbReference>
<evidence type="ECO:0008006" key="7">
    <source>
        <dbReference type="Google" id="ProtNLM"/>
    </source>
</evidence>
<dbReference type="Gene3D" id="1.10.630.10">
    <property type="entry name" value="Cytochrome P450"/>
    <property type="match status" value="1"/>
</dbReference>